<dbReference type="EMBL" id="LAZR01003814">
    <property type="protein sequence ID" value="KKN14457.1"/>
    <property type="molecule type" value="Genomic_DNA"/>
</dbReference>
<evidence type="ECO:0000313" key="1">
    <source>
        <dbReference type="EMBL" id="KKN14457.1"/>
    </source>
</evidence>
<proteinExistence type="predicted"/>
<comment type="caution">
    <text evidence="1">The sequence shown here is derived from an EMBL/GenBank/DDBJ whole genome shotgun (WGS) entry which is preliminary data.</text>
</comment>
<accession>A0A0F9NQW6</accession>
<organism evidence="1">
    <name type="scientific">marine sediment metagenome</name>
    <dbReference type="NCBI Taxonomy" id="412755"/>
    <lineage>
        <taxon>unclassified sequences</taxon>
        <taxon>metagenomes</taxon>
        <taxon>ecological metagenomes</taxon>
    </lineage>
</organism>
<reference evidence="1" key="1">
    <citation type="journal article" date="2015" name="Nature">
        <title>Complex archaea that bridge the gap between prokaryotes and eukaryotes.</title>
        <authorList>
            <person name="Spang A."/>
            <person name="Saw J.H."/>
            <person name="Jorgensen S.L."/>
            <person name="Zaremba-Niedzwiedzka K."/>
            <person name="Martijn J."/>
            <person name="Lind A.E."/>
            <person name="van Eijk R."/>
            <person name="Schleper C."/>
            <person name="Guy L."/>
            <person name="Ettema T.J."/>
        </authorList>
    </citation>
    <scope>NUCLEOTIDE SEQUENCE</scope>
</reference>
<dbReference type="AlphaFoldDB" id="A0A0F9NQW6"/>
<name>A0A0F9NQW6_9ZZZZ</name>
<sequence length="366" mass="39680">MSYDGIQFSNRVDNFSDRDLANKVVDNVLISPTMATRVFGMGTSFSGKTKDITITVSKDSQFQWLGGGAEELNSSVVNNTITLSYGRTMGVQPKAQLDFEDFANDGDAGVIDLDSFKYNEAAATVTNELGTVIYGAGVGDKPNGLDSFCDNGTLRTSIGGQSKTTYPVLKGTYTDSDGILTAAKISAMDDAISASGSKDGSPTIRPTTKTVWSLMEELLTPFLSNQFQANQMPKLPLRGLEVMAPGEFGTKAGFTTMFYRNVPIIKDDSATDGSLYDLNERTFGWAGNTRVPPRLKDRYEKVSFKSGGYKTTTGSMDMPSTAGWFYRKDESLITQLGTVAYFAIVGNVWVGEARRNAQLFDIVGLE</sequence>
<protein>
    <submittedName>
        <fullName evidence="1">Uncharacterized protein</fullName>
    </submittedName>
</protein>
<gene>
    <name evidence="1" type="ORF">LCGC14_0995790</name>
</gene>